<dbReference type="InterPro" id="IPR013429">
    <property type="entry name" value="Regulatory_FmdB_Zinc_ribbon"/>
</dbReference>
<evidence type="ECO:0000313" key="4">
    <source>
        <dbReference type="Proteomes" id="UP001500392"/>
    </source>
</evidence>
<dbReference type="Proteomes" id="UP001500392">
    <property type="component" value="Unassembled WGS sequence"/>
</dbReference>
<accession>A0ABP7W615</accession>
<feature type="domain" description="Putative regulatory protein FmdB zinc ribbon" evidence="2">
    <location>
        <begin position="1"/>
        <end position="42"/>
    </location>
</feature>
<evidence type="ECO:0000313" key="3">
    <source>
        <dbReference type="EMBL" id="GAA4081786.1"/>
    </source>
</evidence>
<dbReference type="Pfam" id="PF09723">
    <property type="entry name" value="Zn_ribbon_8"/>
    <property type="match status" value="1"/>
</dbReference>
<proteinExistence type="predicted"/>
<feature type="compositionally biased region" description="Low complexity" evidence="1">
    <location>
        <begin position="75"/>
        <end position="84"/>
    </location>
</feature>
<dbReference type="SMART" id="SM00834">
    <property type="entry name" value="CxxC_CXXC_SSSS"/>
    <property type="match status" value="1"/>
</dbReference>
<protein>
    <recommendedName>
        <fullName evidence="2">Putative regulatory protein FmdB zinc ribbon domain-containing protein</fullName>
    </recommendedName>
</protein>
<dbReference type="RefSeq" id="WP_344931537.1">
    <property type="nucleotide sequence ID" value="NZ_BAABDM010000001.1"/>
</dbReference>
<dbReference type="PANTHER" id="PTHR34404:SF2">
    <property type="entry name" value="CONSERVED SERINE RICH PROTEIN"/>
    <property type="match status" value="1"/>
</dbReference>
<sequence>MPIYEYACRACEHEFEALQKMSDPALTECPECKANELFKKISAAGFRLKGGGWYETDFKSGGKKKNLAGDGGASGTPAASSSSD</sequence>
<evidence type="ECO:0000259" key="2">
    <source>
        <dbReference type="SMART" id="SM00834"/>
    </source>
</evidence>
<dbReference type="PANTHER" id="PTHR34404">
    <property type="entry name" value="REGULATORY PROTEIN, FMDB FAMILY"/>
    <property type="match status" value="1"/>
</dbReference>
<gene>
    <name evidence="3" type="ORF">GCM10022414_00160</name>
</gene>
<name>A0ABP7W615_9GAMM</name>
<keyword evidence="4" id="KW-1185">Reference proteome</keyword>
<organism evidence="3 4">
    <name type="scientific">Zhongshania borealis</name>
    <dbReference type="NCBI Taxonomy" id="889488"/>
    <lineage>
        <taxon>Bacteria</taxon>
        <taxon>Pseudomonadati</taxon>
        <taxon>Pseudomonadota</taxon>
        <taxon>Gammaproteobacteria</taxon>
        <taxon>Cellvibrionales</taxon>
        <taxon>Spongiibacteraceae</taxon>
        <taxon>Zhongshania</taxon>
    </lineage>
</organism>
<reference evidence="4" key="1">
    <citation type="journal article" date="2019" name="Int. J. Syst. Evol. Microbiol.">
        <title>The Global Catalogue of Microorganisms (GCM) 10K type strain sequencing project: providing services to taxonomists for standard genome sequencing and annotation.</title>
        <authorList>
            <consortium name="The Broad Institute Genomics Platform"/>
            <consortium name="The Broad Institute Genome Sequencing Center for Infectious Disease"/>
            <person name="Wu L."/>
            <person name="Ma J."/>
        </authorList>
    </citation>
    <scope>NUCLEOTIDE SEQUENCE [LARGE SCALE GENOMIC DNA]</scope>
    <source>
        <strain evidence="4">JCM 17304</strain>
    </source>
</reference>
<evidence type="ECO:0000256" key="1">
    <source>
        <dbReference type="SAM" id="MobiDB-lite"/>
    </source>
</evidence>
<dbReference type="NCBIfam" id="TIGR02605">
    <property type="entry name" value="CxxC_CxxC_SSSS"/>
    <property type="match status" value="1"/>
</dbReference>
<dbReference type="EMBL" id="BAABDM010000001">
    <property type="protein sequence ID" value="GAA4081786.1"/>
    <property type="molecule type" value="Genomic_DNA"/>
</dbReference>
<comment type="caution">
    <text evidence="3">The sequence shown here is derived from an EMBL/GenBank/DDBJ whole genome shotgun (WGS) entry which is preliminary data.</text>
</comment>
<feature type="region of interest" description="Disordered" evidence="1">
    <location>
        <begin position="60"/>
        <end position="84"/>
    </location>
</feature>